<proteinExistence type="predicted"/>
<keyword evidence="3" id="KW-1185">Reference proteome</keyword>
<comment type="caution">
    <text evidence="2">The sequence shown here is derived from an EMBL/GenBank/DDBJ whole genome shotgun (WGS) entry which is preliminary data.</text>
</comment>
<feature type="domain" description="PilZ" evidence="1">
    <location>
        <begin position="6"/>
        <end position="108"/>
    </location>
</feature>
<evidence type="ECO:0000313" key="3">
    <source>
        <dbReference type="Proteomes" id="UP000294796"/>
    </source>
</evidence>
<dbReference type="EMBL" id="SMTF01000009">
    <property type="protein sequence ID" value="TDK23251.1"/>
    <property type="molecule type" value="Genomic_DNA"/>
</dbReference>
<evidence type="ECO:0000313" key="2">
    <source>
        <dbReference type="EMBL" id="TDK23251.1"/>
    </source>
</evidence>
<accession>A0A4V6PLM3</accession>
<gene>
    <name evidence="2" type="ORF">E2F46_11615</name>
</gene>
<reference evidence="2 3" key="1">
    <citation type="submission" date="2019-03" db="EMBL/GenBank/DDBJ databases">
        <title>Luteimonas zhaokaii sp.nov., isolated from the rectal contents of Plateau pika in Yushu, Qinghai Province, China.</title>
        <authorList>
            <person name="Zhang G."/>
        </authorList>
    </citation>
    <scope>NUCLEOTIDE SEQUENCE [LARGE SCALE GENOMIC DNA]</scope>
    <source>
        <strain evidence="2 3">B9</strain>
    </source>
</reference>
<dbReference type="InterPro" id="IPR009875">
    <property type="entry name" value="PilZ_domain"/>
</dbReference>
<dbReference type="GO" id="GO:0035438">
    <property type="term" value="F:cyclic-di-GMP binding"/>
    <property type="evidence" value="ECO:0007669"/>
    <property type="project" value="InterPro"/>
</dbReference>
<dbReference type="Pfam" id="PF07238">
    <property type="entry name" value="PilZ"/>
    <property type="match status" value="1"/>
</dbReference>
<dbReference type="AlphaFoldDB" id="A0A4V6PLM3"/>
<dbReference type="OrthoDB" id="5625505at2"/>
<dbReference type="RefSeq" id="WP_133322243.1">
    <property type="nucleotide sequence ID" value="NZ_SMTF01000009.1"/>
</dbReference>
<sequence>MIHEFRRAKRRKAPENVLVTDTMTERVIGRIGNLSQTGLLLIASEPLTDDALYQFRFTLPGVDGDATAVDVGAHLLWLDGASAPGQAWAGFRFIAVPEAHAKRMRTWIDAPGSHYE</sequence>
<organism evidence="2 3">
    <name type="scientific">Luteimonas aestuarii</name>
    <dbReference type="NCBI Taxonomy" id="453837"/>
    <lineage>
        <taxon>Bacteria</taxon>
        <taxon>Pseudomonadati</taxon>
        <taxon>Pseudomonadota</taxon>
        <taxon>Gammaproteobacteria</taxon>
        <taxon>Lysobacterales</taxon>
        <taxon>Lysobacteraceae</taxon>
        <taxon>Luteimonas</taxon>
    </lineage>
</organism>
<evidence type="ECO:0000259" key="1">
    <source>
        <dbReference type="Pfam" id="PF07238"/>
    </source>
</evidence>
<name>A0A4V6PLM3_9GAMM</name>
<dbReference type="Proteomes" id="UP000294796">
    <property type="component" value="Unassembled WGS sequence"/>
</dbReference>
<protein>
    <submittedName>
        <fullName evidence="2">PilZ domain-containing protein</fullName>
    </submittedName>
</protein>
<dbReference type="Gene3D" id="2.40.10.220">
    <property type="entry name" value="predicted glycosyltransferase like domains"/>
    <property type="match status" value="1"/>
</dbReference>